<proteinExistence type="predicted"/>
<name>A0A5B7E633_PORTR</name>
<comment type="caution">
    <text evidence="1">The sequence shown here is derived from an EMBL/GenBank/DDBJ whole genome shotgun (WGS) entry which is preliminary data.</text>
</comment>
<accession>A0A5B7E633</accession>
<evidence type="ECO:0000313" key="2">
    <source>
        <dbReference type="Proteomes" id="UP000324222"/>
    </source>
</evidence>
<dbReference type="Proteomes" id="UP000324222">
    <property type="component" value="Unassembled WGS sequence"/>
</dbReference>
<organism evidence="1 2">
    <name type="scientific">Portunus trituberculatus</name>
    <name type="common">Swimming crab</name>
    <name type="synonym">Neptunus trituberculatus</name>
    <dbReference type="NCBI Taxonomy" id="210409"/>
    <lineage>
        <taxon>Eukaryota</taxon>
        <taxon>Metazoa</taxon>
        <taxon>Ecdysozoa</taxon>
        <taxon>Arthropoda</taxon>
        <taxon>Crustacea</taxon>
        <taxon>Multicrustacea</taxon>
        <taxon>Malacostraca</taxon>
        <taxon>Eumalacostraca</taxon>
        <taxon>Eucarida</taxon>
        <taxon>Decapoda</taxon>
        <taxon>Pleocyemata</taxon>
        <taxon>Brachyura</taxon>
        <taxon>Eubrachyura</taxon>
        <taxon>Portunoidea</taxon>
        <taxon>Portunidae</taxon>
        <taxon>Portuninae</taxon>
        <taxon>Portunus</taxon>
    </lineage>
</organism>
<protein>
    <submittedName>
        <fullName evidence="1">Uncharacterized protein</fullName>
    </submittedName>
</protein>
<sequence>MRFRRWKVFKVPFVVNLSIMYSTRTGSIKPGRFRLRKTMRNVCLHARHYHLCYAFITQRWVLLHRNSNHSTENLHKTYSGPSNWQRQNA</sequence>
<evidence type="ECO:0000313" key="1">
    <source>
        <dbReference type="EMBL" id="MPC28244.1"/>
    </source>
</evidence>
<gene>
    <name evidence="1" type="ORF">E2C01_021442</name>
</gene>
<dbReference type="EMBL" id="VSRR010001879">
    <property type="protein sequence ID" value="MPC28244.1"/>
    <property type="molecule type" value="Genomic_DNA"/>
</dbReference>
<dbReference type="AlphaFoldDB" id="A0A5B7E633"/>
<keyword evidence="2" id="KW-1185">Reference proteome</keyword>
<reference evidence="1 2" key="1">
    <citation type="submission" date="2019-05" db="EMBL/GenBank/DDBJ databases">
        <title>Another draft genome of Portunus trituberculatus and its Hox gene families provides insights of decapod evolution.</title>
        <authorList>
            <person name="Jeong J.-H."/>
            <person name="Song I."/>
            <person name="Kim S."/>
            <person name="Choi T."/>
            <person name="Kim D."/>
            <person name="Ryu S."/>
            <person name="Kim W."/>
        </authorList>
    </citation>
    <scope>NUCLEOTIDE SEQUENCE [LARGE SCALE GENOMIC DNA]</scope>
    <source>
        <tissue evidence="1">Muscle</tissue>
    </source>
</reference>